<dbReference type="PANTHER" id="PTHR30273:SF2">
    <property type="entry name" value="PROTEIN FECR"/>
    <property type="match status" value="1"/>
</dbReference>
<evidence type="ECO:0000313" key="3">
    <source>
        <dbReference type="Proteomes" id="UP001162741"/>
    </source>
</evidence>
<dbReference type="InterPro" id="IPR012373">
    <property type="entry name" value="Ferrdict_sens_TM"/>
</dbReference>
<evidence type="ECO:0000313" key="2">
    <source>
        <dbReference type="EMBL" id="UYQ94526.1"/>
    </source>
</evidence>
<reference evidence="2" key="1">
    <citation type="submission" date="2022-10" db="EMBL/GenBank/DDBJ databases">
        <title>Chitinophaga sp. nov., isolated from soil.</title>
        <authorList>
            <person name="Jeon C.O."/>
        </authorList>
    </citation>
    <scope>NUCLEOTIDE SEQUENCE</scope>
    <source>
        <strain evidence="2">R8</strain>
    </source>
</reference>
<feature type="transmembrane region" description="Helical" evidence="1">
    <location>
        <begin position="83"/>
        <end position="103"/>
    </location>
</feature>
<dbReference type="Proteomes" id="UP001162741">
    <property type="component" value="Chromosome"/>
</dbReference>
<keyword evidence="1" id="KW-1133">Transmembrane helix</keyword>
<organism evidence="2 3">
    <name type="scientific">Chitinophaga horti</name>
    <dbReference type="NCBI Taxonomy" id="2920382"/>
    <lineage>
        <taxon>Bacteria</taxon>
        <taxon>Pseudomonadati</taxon>
        <taxon>Bacteroidota</taxon>
        <taxon>Chitinophagia</taxon>
        <taxon>Chitinophagales</taxon>
        <taxon>Chitinophagaceae</taxon>
        <taxon>Chitinophaga</taxon>
    </lineage>
</organism>
<dbReference type="RefSeq" id="WP_244845503.1">
    <property type="nucleotide sequence ID" value="NZ_CP107006.1"/>
</dbReference>
<sequence length="158" mass="17007">MEQQRFTYLLEQYRTGQLTPAEGEELLKTVQTDDDAWLVDNIASLMAMEAEIPAVVDEQVVQSNINRVLAIDKGARVRKVRTYRWAAAAAIALLLAGAGYTLLKQNPSVKDTVATVPAPDVAPATGKATLVLADGSSVALDEDSVRAIRQGILQKGES</sequence>
<evidence type="ECO:0008006" key="4">
    <source>
        <dbReference type="Google" id="ProtNLM"/>
    </source>
</evidence>
<keyword evidence="3" id="KW-1185">Reference proteome</keyword>
<keyword evidence="1" id="KW-0472">Membrane</keyword>
<dbReference type="EMBL" id="CP107006">
    <property type="protein sequence ID" value="UYQ94526.1"/>
    <property type="molecule type" value="Genomic_DNA"/>
</dbReference>
<keyword evidence="1" id="KW-0812">Transmembrane</keyword>
<accession>A0ABY6J8C1</accession>
<evidence type="ECO:0000256" key="1">
    <source>
        <dbReference type="SAM" id="Phobius"/>
    </source>
</evidence>
<dbReference type="PANTHER" id="PTHR30273">
    <property type="entry name" value="PERIPLASMIC SIGNAL SENSOR AND SIGMA FACTOR ACTIVATOR FECR-RELATED"/>
    <property type="match status" value="1"/>
</dbReference>
<proteinExistence type="predicted"/>
<name>A0ABY6J8C1_9BACT</name>
<protein>
    <recommendedName>
        <fullName evidence="4">Anti-sigma factor</fullName>
    </recommendedName>
</protein>
<gene>
    <name evidence="2" type="ORF">MKQ68_05405</name>
</gene>